<gene>
    <name evidence="1" type="ORF">RGR602_PC01820</name>
</gene>
<dbReference type="EMBL" id="CP006880">
    <property type="protein sequence ID" value="AJD45844.1"/>
    <property type="molecule type" value="Genomic_DNA"/>
</dbReference>
<keyword evidence="2" id="KW-1185">Reference proteome</keyword>
<geneLocation type="plasmid" evidence="1 2">
    <name>pRgalR602c</name>
</geneLocation>
<accession>A0A0B4XCV3</accession>
<evidence type="ECO:0000313" key="2">
    <source>
        <dbReference type="Proteomes" id="UP000031368"/>
    </source>
</evidence>
<keyword evidence="1" id="KW-0614">Plasmid</keyword>
<protein>
    <submittedName>
        <fullName evidence="1">Uncharacterized protein</fullName>
    </submittedName>
</protein>
<name>A0A0B4XCV3_9HYPH</name>
<evidence type="ECO:0000313" key="1">
    <source>
        <dbReference type="EMBL" id="AJD45844.1"/>
    </source>
</evidence>
<dbReference type="HOGENOM" id="CLU_2901090_0_0_5"/>
<dbReference type="KEGG" id="rga:RGR602_PC01820"/>
<dbReference type="AlphaFoldDB" id="A0A0B4XCV3"/>
<sequence>MVSLWFCRCGFRIMPVQRHWNEELISSNESVAPELLCGSVVGAVFANGVKSLQEGAESIVGV</sequence>
<reference evidence="1 2" key="1">
    <citation type="submission" date="2013-11" db="EMBL/GenBank/DDBJ databases">
        <title>Complete genome sequence of Rhizobium gallicum bv. gallicum R602.</title>
        <authorList>
            <person name="Bustos P."/>
            <person name="Santamaria R.I."/>
            <person name="Lozano L."/>
            <person name="Acosta J.L."/>
            <person name="Ormeno-Orrillo E."/>
            <person name="Rogel M.A."/>
            <person name="Romero D."/>
            <person name="Cevallos M.A."/>
            <person name="Martinez-Romero E."/>
            <person name="Gonzalez V."/>
        </authorList>
    </citation>
    <scope>NUCLEOTIDE SEQUENCE [LARGE SCALE GENOMIC DNA]</scope>
    <source>
        <strain evidence="1 2">R602</strain>
        <plasmid evidence="1 2">pRgalR602c</plasmid>
    </source>
</reference>
<dbReference type="Proteomes" id="UP000031368">
    <property type="component" value="Plasmid pRgalR602c"/>
</dbReference>
<organism evidence="1 2">
    <name type="scientific">Rhizobium gallicum bv. gallicum R602sp</name>
    <dbReference type="NCBI Taxonomy" id="1041138"/>
    <lineage>
        <taxon>Bacteria</taxon>
        <taxon>Pseudomonadati</taxon>
        <taxon>Pseudomonadota</taxon>
        <taxon>Alphaproteobacteria</taxon>
        <taxon>Hyphomicrobiales</taxon>
        <taxon>Rhizobiaceae</taxon>
        <taxon>Rhizobium/Agrobacterium group</taxon>
        <taxon>Rhizobium</taxon>
    </lineage>
</organism>
<proteinExistence type="predicted"/>